<reference evidence="14" key="1">
    <citation type="journal article" date="2019" name="Int. J. Syst. Evol. Microbiol.">
        <title>The Global Catalogue of Microorganisms (GCM) 10K type strain sequencing project: providing services to taxonomists for standard genome sequencing and annotation.</title>
        <authorList>
            <consortium name="The Broad Institute Genomics Platform"/>
            <consortium name="The Broad Institute Genome Sequencing Center for Infectious Disease"/>
            <person name="Wu L."/>
            <person name="Ma J."/>
        </authorList>
    </citation>
    <scope>NUCLEOTIDE SEQUENCE [LARGE SCALE GENOMIC DNA]</scope>
    <source>
        <strain evidence="14">KCTC 12848</strain>
    </source>
</reference>
<evidence type="ECO:0000256" key="7">
    <source>
        <dbReference type="ARBA" id="ARBA00023002"/>
    </source>
</evidence>
<evidence type="ECO:0000256" key="4">
    <source>
        <dbReference type="ARBA" id="ARBA00011738"/>
    </source>
</evidence>
<evidence type="ECO:0000313" key="13">
    <source>
        <dbReference type="EMBL" id="MFC5056000.1"/>
    </source>
</evidence>
<comment type="similarity">
    <text evidence="3">Belongs to the ribonucleoside diphosphate reductase small chain family. R2-like ligand binding oxidase subfamily.</text>
</comment>
<dbReference type="CDD" id="cd07911">
    <property type="entry name" value="RNRR2_Rv0233_like"/>
    <property type="match status" value="1"/>
</dbReference>
<organism evidence="13 14">
    <name type="scientific">Saccharothrix xinjiangensis</name>
    <dbReference type="NCBI Taxonomy" id="204798"/>
    <lineage>
        <taxon>Bacteria</taxon>
        <taxon>Bacillati</taxon>
        <taxon>Actinomycetota</taxon>
        <taxon>Actinomycetes</taxon>
        <taxon>Pseudonocardiales</taxon>
        <taxon>Pseudonocardiaceae</taxon>
        <taxon>Saccharothrix</taxon>
    </lineage>
</organism>
<feature type="region of interest" description="Disordered" evidence="12">
    <location>
        <begin position="319"/>
        <end position="338"/>
    </location>
</feature>
<evidence type="ECO:0000256" key="5">
    <source>
        <dbReference type="ARBA" id="ARBA00013559"/>
    </source>
</evidence>
<keyword evidence="8" id="KW-0408">Iron</keyword>
<dbReference type="Proteomes" id="UP001595833">
    <property type="component" value="Unassembled WGS sequence"/>
</dbReference>
<accession>A0ABV9Y004</accession>
<proteinExistence type="inferred from homology"/>
<comment type="caution">
    <text evidence="13">The sequence shown here is derived from an EMBL/GenBank/DDBJ whole genome shotgun (WGS) entry which is preliminary data.</text>
</comment>
<evidence type="ECO:0000256" key="10">
    <source>
        <dbReference type="ARBA" id="ARBA00031672"/>
    </source>
</evidence>
<feature type="compositionally biased region" description="Gly residues" evidence="12">
    <location>
        <begin position="328"/>
        <end position="338"/>
    </location>
</feature>
<dbReference type="InterPro" id="IPR009078">
    <property type="entry name" value="Ferritin-like_SF"/>
</dbReference>
<keyword evidence="9" id="KW-0464">Manganese</keyword>
<comment type="cofactor">
    <cofactor evidence="2">
        <name>Fe cation</name>
        <dbReference type="ChEBI" id="CHEBI:24875"/>
    </cofactor>
</comment>
<keyword evidence="6" id="KW-0479">Metal-binding</keyword>
<feature type="compositionally biased region" description="Low complexity" evidence="12">
    <location>
        <begin position="7"/>
        <end position="18"/>
    </location>
</feature>
<keyword evidence="14" id="KW-1185">Reference proteome</keyword>
<evidence type="ECO:0000256" key="2">
    <source>
        <dbReference type="ARBA" id="ARBA00001962"/>
    </source>
</evidence>
<feature type="region of interest" description="Disordered" evidence="12">
    <location>
        <begin position="1"/>
        <end position="22"/>
    </location>
</feature>
<evidence type="ECO:0000313" key="14">
    <source>
        <dbReference type="Proteomes" id="UP001595833"/>
    </source>
</evidence>
<evidence type="ECO:0000256" key="11">
    <source>
        <dbReference type="ARBA" id="ARBA00032636"/>
    </source>
</evidence>
<evidence type="ECO:0000256" key="6">
    <source>
        <dbReference type="ARBA" id="ARBA00022723"/>
    </source>
</evidence>
<dbReference type="Pfam" id="PF00268">
    <property type="entry name" value="Ribonuc_red_sm"/>
    <property type="match status" value="1"/>
</dbReference>
<dbReference type="InterPro" id="IPR033908">
    <property type="entry name" value="R2LOX"/>
</dbReference>
<dbReference type="NCBIfam" id="NF006200">
    <property type="entry name" value="PRK08326.1-3"/>
    <property type="match status" value="1"/>
</dbReference>
<gene>
    <name evidence="13" type="ORF">ACFPFM_19865</name>
</gene>
<evidence type="ECO:0000256" key="3">
    <source>
        <dbReference type="ARBA" id="ARBA00007873"/>
    </source>
</evidence>
<dbReference type="RefSeq" id="WP_344039717.1">
    <property type="nucleotide sequence ID" value="NZ_BAAAKE010000018.1"/>
</dbReference>
<keyword evidence="7" id="KW-0560">Oxidoreductase</keyword>
<sequence length="338" mass="38412">MTDLVPRPRLAPAPAAGPGRERFRSLDPRSLDWDSVPLRLFGKGHRRSWDPSAIDFSQDAEDWRRLPEAAREAFSGLCAMFAAGEEAVTHDLQPFLAAMAAEGRLGDEMYLTQFCYEEARHTEVFRRWLDAVGETGDLNHHVADNPGYRTIFYEELPRSLNALTEDPCPANQVRASVTYNHIVEGTLALTGYFAWNRMCARLGMFPGMREIIRRIGDDERRHMAWGTYTCRRHVAADEANWLVARRRMRELLPHAIRQIQFATHLYQPEYFGLEMRALMTYATGRAKRRLAAIGAARGKAVHLVEVDTVTERLEDAFAEEDAEPAETGWGGPRGPWRA</sequence>
<dbReference type="NCBIfam" id="NF006201">
    <property type="entry name" value="PRK08326.1-4"/>
    <property type="match status" value="1"/>
</dbReference>
<dbReference type="Gene3D" id="1.10.620.20">
    <property type="entry name" value="Ribonucleotide Reductase, subunit A"/>
    <property type="match status" value="1"/>
</dbReference>
<dbReference type="SUPFAM" id="SSF47240">
    <property type="entry name" value="Ferritin-like"/>
    <property type="match status" value="1"/>
</dbReference>
<protein>
    <recommendedName>
        <fullName evidence="5">R2-like ligand binding oxidase</fullName>
    </recommendedName>
    <alternativeName>
        <fullName evidence="11">Ribonucleotide reductase R2 subunit homolog</fullName>
    </alternativeName>
    <alternativeName>
        <fullName evidence="10">Ribonucleotide reductase small subunit homolog</fullName>
    </alternativeName>
</protein>
<comment type="cofactor">
    <cofactor evidence="1">
        <name>Mn(2+)</name>
        <dbReference type="ChEBI" id="CHEBI:29035"/>
    </cofactor>
</comment>
<dbReference type="InterPro" id="IPR000358">
    <property type="entry name" value="RNR_small_fam"/>
</dbReference>
<dbReference type="EMBL" id="JBHSJB010000017">
    <property type="protein sequence ID" value="MFC5056000.1"/>
    <property type="molecule type" value="Genomic_DNA"/>
</dbReference>
<name>A0ABV9Y004_9PSEU</name>
<evidence type="ECO:0000256" key="12">
    <source>
        <dbReference type="SAM" id="MobiDB-lite"/>
    </source>
</evidence>
<comment type="subunit">
    <text evidence="4">Homodimer.</text>
</comment>
<dbReference type="InterPro" id="IPR012348">
    <property type="entry name" value="RNR-like"/>
</dbReference>
<evidence type="ECO:0000256" key="1">
    <source>
        <dbReference type="ARBA" id="ARBA00001936"/>
    </source>
</evidence>
<evidence type="ECO:0000256" key="8">
    <source>
        <dbReference type="ARBA" id="ARBA00023004"/>
    </source>
</evidence>
<dbReference type="NCBIfam" id="NF006199">
    <property type="entry name" value="PRK08326.1-2"/>
    <property type="match status" value="1"/>
</dbReference>
<evidence type="ECO:0000256" key="9">
    <source>
        <dbReference type="ARBA" id="ARBA00023211"/>
    </source>
</evidence>